<evidence type="ECO:0000313" key="5">
    <source>
        <dbReference type="Proteomes" id="UP001597561"/>
    </source>
</evidence>
<dbReference type="EMBL" id="JBHUPG010000003">
    <property type="protein sequence ID" value="MFD2910669.1"/>
    <property type="molecule type" value="Genomic_DNA"/>
</dbReference>
<gene>
    <name evidence="4" type="ORF">ACFS5P_02155</name>
</gene>
<dbReference type="InterPro" id="IPR019198">
    <property type="entry name" value="Beta_propeller_containing"/>
</dbReference>
<evidence type="ECO:0000313" key="4">
    <source>
        <dbReference type="EMBL" id="MFD2910669.1"/>
    </source>
</evidence>
<organism evidence="4 5">
    <name type="scientific">Jeotgalibacillus terrae</name>
    <dbReference type="NCBI Taxonomy" id="587735"/>
    <lineage>
        <taxon>Bacteria</taxon>
        <taxon>Bacillati</taxon>
        <taxon>Bacillota</taxon>
        <taxon>Bacilli</taxon>
        <taxon>Bacillales</taxon>
        <taxon>Caryophanaceae</taxon>
        <taxon>Jeotgalibacillus</taxon>
    </lineage>
</organism>
<feature type="domain" description="SbsA Ig-like" evidence="3">
    <location>
        <begin position="25"/>
        <end position="126"/>
    </location>
</feature>
<dbReference type="RefSeq" id="WP_204729275.1">
    <property type="nucleotide sequence ID" value="NZ_JAFBDK010000007.1"/>
</dbReference>
<proteinExistence type="predicted"/>
<dbReference type="InterPro" id="IPR032812">
    <property type="entry name" value="SbsA_Ig"/>
</dbReference>
<evidence type="ECO:0000256" key="1">
    <source>
        <dbReference type="ARBA" id="ARBA00022729"/>
    </source>
</evidence>
<name>A0ABW5ZCM9_9BACL</name>
<reference evidence="5" key="1">
    <citation type="journal article" date="2019" name="Int. J. Syst. Evol. Microbiol.">
        <title>The Global Catalogue of Microorganisms (GCM) 10K type strain sequencing project: providing services to taxonomists for standard genome sequencing and annotation.</title>
        <authorList>
            <consortium name="The Broad Institute Genomics Platform"/>
            <consortium name="The Broad Institute Genome Sequencing Center for Infectious Disease"/>
            <person name="Wu L."/>
            <person name="Ma J."/>
        </authorList>
    </citation>
    <scope>NUCLEOTIDE SEQUENCE [LARGE SCALE GENOMIC DNA]</scope>
    <source>
        <strain evidence="5">KCTC 13528</strain>
    </source>
</reference>
<evidence type="ECO:0000259" key="3">
    <source>
        <dbReference type="Pfam" id="PF13205"/>
    </source>
</evidence>
<dbReference type="Pfam" id="PF13205">
    <property type="entry name" value="Big_5"/>
    <property type="match status" value="1"/>
</dbReference>
<comment type="caution">
    <text evidence="4">The sequence shown here is derived from an EMBL/GenBank/DDBJ whole genome shotgun (WGS) entry which is preliminary data.</text>
</comment>
<evidence type="ECO:0000256" key="2">
    <source>
        <dbReference type="SAM" id="MobiDB-lite"/>
    </source>
</evidence>
<keyword evidence="1" id="KW-0732">Signal</keyword>
<sequence>MKKWYIAVSILLVAGGALAFYLLQKPEVTNTASGAEVRSVFSDHTWRLHFTEQMRDDTVNEETVAVRDQDGKEAEVSVELIHEGRTLSIAPPEGGYAADAVYTLHLSEEIRSSLGLKLSDGQMIEFKIVEDLPKFANEQELRDHFAAIAENERSRNVEGEGAMEESASESADTASDGGGATGDHSVTNNQVEGVEEADLVQTDGEFIYTLYRNEEIRIHQIAEDNSAELLQTIPLSEGNFYGTELYLHEDLLVVVGDYWHSEPGEEVSTTTAKIYDVADPAAPSMTREFSSEGYLASSRMVGDILYMVTNHHPNVWIMQEETEAEVRLQPYIKDSAVSDEFFEQPIDQIQKLPETDSAEYATISAIPVNEPETEATVHSYLGSSGQLYMSAENLYIAAAQYSFFTTMEIMPAGGMNDETEIYKFAIDELDVQFTAQGKVPGRVLNQFSMDEYNGYFRVATTDGSMWSEDQPSTNNLYILDSQMALTGSVEDLAPGERIYSARFMGDKAYIVTFRETDPLFVIDTADPANPEVLGELKIPGFSSYLHPLGENHLIGFGTETSLEESKPGEAPIVRQEGMKISLFDITDFNNPVEKDVEVIGGRGTYSPIQYDHKALFRHNERGLYGFPVMLYDGENEMGLEFVGQGALMYSITTDGIELAAEYLDEKDPDQLYEEYESMVQRMIYVDDTLYLVKFNGIEHYPLP</sequence>
<keyword evidence="5" id="KW-1185">Reference proteome</keyword>
<feature type="region of interest" description="Disordered" evidence="2">
    <location>
        <begin position="151"/>
        <end position="186"/>
    </location>
</feature>
<protein>
    <submittedName>
        <fullName evidence="4">Beta-propeller domain-containing protein</fullName>
    </submittedName>
</protein>
<accession>A0ABW5ZCM9</accession>
<dbReference type="Pfam" id="PF09826">
    <property type="entry name" value="Beta_propel"/>
    <property type="match status" value="1"/>
</dbReference>
<dbReference type="Proteomes" id="UP001597561">
    <property type="component" value="Unassembled WGS sequence"/>
</dbReference>